<dbReference type="EMBL" id="JAEVFJ010000048">
    <property type="protein sequence ID" value="KAH8083316.1"/>
    <property type="molecule type" value="Genomic_DNA"/>
</dbReference>
<sequence length="563" mass="62256">MLFGNLFHRQNCQAKRREREDRIQSLPAAFRSPLTVGEEEILSLLTSEVVRRVQAGELQSSDVLKAYGKKAIKAQEATNCLTEVMIEQAQVWAKKCNLKGPLAGMPVSLKDTAGVAGYDACVGYSAWTNKPIKKDSALVRLLRDAGAIPFVKTNIPITLLSFESNNDVFGMSENPHVKGFSPGGSSGGEAALLAYGGSRIGIGTDVAGSVRCPAHYSGVYTIKASMHRFPKTGNGTSMPGQIGIPAVYSPMTRTLEDLETFWKAVVSMKPWEYDYSCVPIPWRNVDLSGKKLRFGVLWDDGVVAPSPACRRALKNVVDTLVLAGHEIVTINPPSPYEGLKVASQLLLADAGKANGCYQGKIVRKPMRWGEWNDLGMVQAFKMFGVPSFVRRLYTWYLRYISRDEISAGLVEGWYQKDVVEYYGLIAQREAYREKWFEMWSHDALDFVLTVPNALPAVPHGGMKKGWKACGYTFLFNLLDYTAGVLPITHVDRALDGVTNFRARNAIEAGAYAMYDADRMHGLPIGVQVVGRRLEEEKVLEGMKLIEGLLHEEGRAYILLQKTA</sequence>
<dbReference type="OrthoDB" id="6428749at2759"/>
<dbReference type="InterPro" id="IPR020556">
    <property type="entry name" value="Amidase_CS"/>
</dbReference>
<feature type="active site" description="Charge relay system" evidence="5">
    <location>
        <position position="185"/>
    </location>
</feature>
<feature type="active site" description="Acyl-ester intermediate" evidence="5">
    <location>
        <position position="209"/>
    </location>
</feature>
<evidence type="ECO:0000313" key="8">
    <source>
        <dbReference type="EMBL" id="KAH8083316.1"/>
    </source>
</evidence>
<evidence type="ECO:0000256" key="6">
    <source>
        <dbReference type="PIRSR" id="PIRSR001221-2"/>
    </source>
</evidence>
<evidence type="ECO:0000256" key="1">
    <source>
        <dbReference type="ARBA" id="ARBA00001311"/>
    </source>
</evidence>
<comment type="catalytic activity">
    <reaction evidence="1">
        <text>a monocarboxylic acid amide + H2O = a monocarboxylate + NH4(+)</text>
        <dbReference type="Rhea" id="RHEA:12020"/>
        <dbReference type="ChEBI" id="CHEBI:15377"/>
        <dbReference type="ChEBI" id="CHEBI:28938"/>
        <dbReference type="ChEBI" id="CHEBI:35757"/>
        <dbReference type="ChEBI" id="CHEBI:83628"/>
        <dbReference type="EC" id="3.5.1.4"/>
    </reaction>
</comment>
<reference evidence="8" key="1">
    <citation type="journal article" date="2021" name="New Phytol.">
        <title>Evolutionary innovations through gain and loss of genes in the ectomycorrhizal Boletales.</title>
        <authorList>
            <person name="Wu G."/>
            <person name="Miyauchi S."/>
            <person name="Morin E."/>
            <person name="Kuo A."/>
            <person name="Drula E."/>
            <person name="Varga T."/>
            <person name="Kohler A."/>
            <person name="Feng B."/>
            <person name="Cao Y."/>
            <person name="Lipzen A."/>
            <person name="Daum C."/>
            <person name="Hundley H."/>
            <person name="Pangilinan J."/>
            <person name="Johnson J."/>
            <person name="Barry K."/>
            <person name="LaButti K."/>
            <person name="Ng V."/>
            <person name="Ahrendt S."/>
            <person name="Min B."/>
            <person name="Choi I.G."/>
            <person name="Park H."/>
            <person name="Plett J.M."/>
            <person name="Magnuson J."/>
            <person name="Spatafora J.W."/>
            <person name="Nagy L.G."/>
            <person name="Henrissat B."/>
            <person name="Grigoriev I.V."/>
            <person name="Yang Z.L."/>
            <person name="Xu J."/>
            <person name="Martin F.M."/>
        </authorList>
    </citation>
    <scope>NUCLEOTIDE SEQUENCE</scope>
    <source>
        <strain evidence="8">KKN 215</strain>
    </source>
</reference>
<feature type="active site" description="Charge relay system" evidence="5">
    <location>
        <position position="110"/>
    </location>
</feature>
<dbReference type="InterPro" id="IPR036928">
    <property type="entry name" value="AS_sf"/>
</dbReference>
<feature type="binding site" evidence="6">
    <location>
        <begin position="206"/>
        <end position="209"/>
    </location>
    <ligand>
        <name>substrate</name>
    </ligand>
</feature>
<evidence type="ECO:0000259" key="7">
    <source>
        <dbReference type="Pfam" id="PF01425"/>
    </source>
</evidence>
<dbReference type="Gene3D" id="3.90.1300.10">
    <property type="entry name" value="Amidase signature (AS) domain"/>
    <property type="match status" value="1"/>
</dbReference>
<proteinExistence type="inferred from homology"/>
<accession>A0A8K0UES7</accession>
<name>A0A8K0UES7_9AGAR</name>
<evidence type="ECO:0000256" key="4">
    <source>
        <dbReference type="ARBA" id="ARBA00022801"/>
    </source>
</evidence>
<dbReference type="GO" id="GO:0004040">
    <property type="term" value="F:amidase activity"/>
    <property type="evidence" value="ECO:0007669"/>
    <property type="project" value="UniProtKB-EC"/>
</dbReference>
<dbReference type="SUPFAM" id="SSF75304">
    <property type="entry name" value="Amidase signature (AS) enzymes"/>
    <property type="match status" value="1"/>
</dbReference>
<dbReference type="FunFam" id="3.90.1300.10:FF:000003">
    <property type="entry name" value="Amidase signature enzyme"/>
    <property type="match status" value="1"/>
</dbReference>
<evidence type="ECO:0000256" key="3">
    <source>
        <dbReference type="ARBA" id="ARBA00012922"/>
    </source>
</evidence>
<evidence type="ECO:0000256" key="2">
    <source>
        <dbReference type="ARBA" id="ARBA00009199"/>
    </source>
</evidence>
<dbReference type="Proteomes" id="UP000813824">
    <property type="component" value="Unassembled WGS sequence"/>
</dbReference>
<gene>
    <name evidence="8" type="ORF">BXZ70DRAFT_910661</name>
</gene>
<dbReference type="AlphaFoldDB" id="A0A8K0UES7"/>
<feature type="binding site" evidence="6">
    <location>
        <position position="159"/>
    </location>
    <ligand>
        <name>substrate</name>
    </ligand>
</feature>
<keyword evidence="9" id="KW-1185">Reference proteome</keyword>
<comment type="similarity">
    <text evidence="2">Belongs to the amidase family.</text>
</comment>
<dbReference type="PROSITE" id="PS00571">
    <property type="entry name" value="AMIDASES"/>
    <property type="match status" value="1"/>
</dbReference>
<feature type="domain" description="Amidase" evidence="7">
    <location>
        <begin position="62"/>
        <end position="539"/>
    </location>
</feature>
<dbReference type="Pfam" id="PF01425">
    <property type="entry name" value="Amidase"/>
    <property type="match status" value="1"/>
</dbReference>
<evidence type="ECO:0000256" key="5">
    <source>
        <dbReference type="PIRSR" id="PIRSR001221-1"/>
    </source>
</evidence>
<protein>
    <recommendedName>
        <fullName evidence="3">amidase</fullName>
        <ecNumber evidence="3">3.5.1.4</ecNumber>
    </recommendedName>
</protein>
<dbReference type="PANTHER" id="PTHR46072:SF10">
    <property type="entry name" value="ACETAMIDASE"/>
    <property type="match status" value="1"/>
</dbReference>
<evidence type="ECO:0000313" key="9">
    <source>
        <dbReference type="Proteomes" id="UP000813824"/>
    </source>
</evidence>
<dbReference type="PIRSF" id="PIRSF001221">
    <property type="entry name" value="Amidase_fungi"/>
    <property type="match status" value="1"/>
</dbReference>
<dbReference type="InterPro" id="IPR023631">
    <property type="entry name" value="Amidase_dom"/>
</dbReference>
<comment type="caution">
    <text evidence="8">The sequence shown here is derived from an EMBL/GenBank/DDBJ whole genome shotgun (WGS) entry which is preliminary data.</text>
</comment>
<keyword evidence="4" id="KW-0378">Hydrolase</keyword>
<organism evidence="8 9">
    <name type="scientific">Cristinia sonorae</name>
    <dbReference type="NCBI Taxonomy" id="1940300"/>
    <lineage>
        <taxon>Eukaryota</taxon>
        <taxon>Fungi</taxon>
        <taxon>Dikarya</taxon>
        <taxon>Basidiomycota</taxon>
        <taxon>Agaricomycotina</taxon>
        <taxon>Agaricomycetes</taxon>
        <taxon>Agaricomycetidae</taxon>
        <taxon>Agaricales</taxon>
        <taxon>Pleurotineae</taxon>
        <taxon>Stephanosporaceae</taxon>
        <taxon>Cristinia</taxon>
    </lineage>
</organism>
<dbReference type="EC" id="3.5.1.4" evidence="3"/>
<feature type="binding site" evidence="6">
    <location>
        <position position="185"/>
    </location>
    <ligand>
        <name>substrate</name>
    </ligand>
</feature>
<dbReference type="PANTHER" id="PTHR46072">
    <property type="entry name" value="AMIDASE-RELATED-RELATED"/>
    <property type="match status" value="1"/>
</dbReference>